<comment type="caution">
    <text evidence="2">The sequence shown here is derived from an EMBL/GenBank/DDBJ whole genome shotgun (WGS) entry which is preliminary data.</text>
</comment>
<evidence type="ECO:0000313" key="3">
    <source>
        <dbReference type="Proteomes" id="UP000070533"/>
    </source>
</evidence>
<dbReference type="PATRIC" id="fig|28128.5.peg.1863"/>
<accession>A0A133Q1X0</accession>
<proteinExistence type="predicted"/>
<dbReference type="AlphaFoldDB" id="A0A133Q1X0"/>
<dbReference type="Gene3D" id="1.20.1420.60">
    <property type="match status" value="1"/>
</dbReference>
<dbReference type="Proteomes" id="UP000070533">
    <property type="component" value="Unassembled WGS sequence"/>
</dbReference>
<gene>
    <name evidence="2" type="ORF">HMPREF3226_01815</name>
</gene>
<evidence type="ECO:0000313" key="2">
    <source>
        <dbReference type="EMBL" id="KXA36870.1"/>
    </source>
</evidence>
<name>A0A133Q1X0_9BACT</name>
<protein>
    <recommendedName>
        <fullName evidence="1">DNA mimic protein DMP19 C-terminal domain-containing protein</fullName>
    </recommendedName>
</protein>
<dbReference type="EMBL" id="LRQG01000149">
    <property type="protein sequence ID" value="KXA36870.1"/>
    <property type="molecule type" value="Genomic_DNA"/>
</dbReference>
<dbReference type="Pfam" id="PF14300">
    <property type="entry name" value="DMP19"/>
    <property type="match status" value="1"/>
</dbReference>
<organism evidence="2 3">
    <name type="scientific">Prevotella corporis</name>
    <dbReference type="NCBI Taxonomy" id="28128"/>
    <lineage>
        <taxon>Bacteria</taxon>
        <taxon>Pseudomonadati</taxon>
        <taxon>Bacteroidota</taxon>
        <taxon>Bacteroidia</taxon>
        <taxon>Bacteroidales</taxon>
        <taxon>Prevotellaceae</taxon>
        <taxon>Prevotella</taxon>
    </lineage>
</organism>
<dbReference type="eggNOG" id="ENOG5031TKA">
    <property type="taxonomic scope" value="Bacteria"/>
</dbReference>
<reference evidence="3" key="1">
    <citation type="submission" date="2016-01" db="EMBL/GenBank/DDBJ databases">
        <authorList>
            <person name="Mitreva M."/>
            <person name="Pepin K.H."/>
            <person name="Mihindukulasuriya K.A."/>
            <person name="Fulton R."/>
            <person name="Fronick C."/>
            <person name="O'Laughlin M."/>
            <person name="Miner T."/>
            <person name="Herter B."/>
            <person name="Rosa B.A."/>
            <person name="Cordes M."/>
            <person name="Tomlinson C."/>
            <person name="Wollam A."/>
            <person name="Palsikar V.B."/>
            <person name="Mardis E.R."/>
            <person name="Wilson R.K."/>
        </authorList>
    </citation>
    <scope>NUCLEOTIDE SEQUENCE [LARGE SCALE GENOMIC DNA]</scope>
    <source>
        <strain evidence="3">MJR7716</strain>
    </source>
</reference>
<dbReference type="STRING" id="28128.HMPREF3226_01815"/>
<dbReference type="InterPro" id="IPR025402">
    <property type="entry name" value="DMP19_C"/>
</dbReference>
<evidence type="ECO:0000259" key="1">
    <source>
        <dbReference type="Pfam" id="PF14300"/>
    </source>
</evidence>
<dbReference type="OrthoDB" id="8606126at2"/>
<feature type="domain" description="DNA mimic protein DMP19 C-terminal" evidence="1">
    <location>
        <begin position="45"/>
        <end position="159"/>
    </location>
</feature>
<dbReference type="RefSeq" id="WP_060940935.1">
    <property type="nucleotide sequence ID" value="NZ_KQ957279.1"/>
</dbReference>
<sequence>MLEVKVKDSVIRKAVESGEDSFVQVFIDAINEAIGRTLTSENMQELTSDQITLLGWSYLHEEVMDGGYIQLIHNGYGEFIFKNPFALALRNWGLTDLYSHIRKTRKYYDKYHEKITIDMTDDDFMALYEQMPEFDQSDDDFVVNEEEWTSKIAEYIDEHINDFVVVEE</sequence>
<keyword evidence="3" id="KW-1185">Reference proteome</keyword>